<feature type="non-terminal residue" evidence="1">
    <location>
        <position position="1"/>
    </location>
</feature>
<evidence type="ECO:0008006" key="3">
    <source>
        <dbReference type="Google" id="ProtNLM"/>
    </source>
</evidence>
<keyword evidence="2" id="KW-1185">Reference proteome</keyword>
<protein>
    <recommendedName>
        <fullName evidence="3">Integrase zinc-binding domain-containing protein</fullName>
    </recommendedName>
</protein>
<organism evidence="1 2">
    <name type="scientific">Mucuna pruriens</name>
    <name type="common">Velvet bean</name>
    <name type="synonym">Dolichos pruriens</name>
    <dbReference type="NCBI Taxonomy" id="157652"/>
    <lineage>
        <taxon>Eukaryota</taxon>
        <taxon>Viridiplantae</taxon>
        <taxon>Streptophyta</taxon>
        <taxon>Embryophyta</taxon>
        <taxon>Tracheophyta</taxon>
        <taxon>Spermatophyta</taxon>
        <taxon>Magnoliopsida</taxon>
        <taxon>eudicotyledons</taxon>
        <taxon>Gunneridae</taxon>
        <taxon>Pentapetalae</taxon>
        <taxon>rosids</taxon>
        <taxon>fabids</taxon>
        <taxon>Fabales</taxon>
        <taxon>Fabaceae</taxon>
        <taxon>Papilionoideae</taxon>
        <taxon>50 kb inversion clade</taxon>
        <taxon>NPAAA clade</taxon>
        <taxon>indigoferoid/millettioid clade</taxon>
        <taxon>Phaseoleae</taxon>
        <taxon>Mucuna</taxon>
    </lineage>
</organism>
<dbReference type="EMBL" id="QJKJ01001630">
    <property type="protein sequence ID" value="RDY06714.1"/>
    <property type="molecule type" value="Genomic_DNA"/>
</dbReference>
<dbReference type="PANTHER" id="PTHR48475">
    <property type="entry name" value="RIBONUCLEASE H"/>
    <property type="match status" value="1"/>
</dbReference>
<comment type="caution">
    <text evidence="1">The sequence shown here is derived from an EMBL/GenBank/DDBJ whole genome shotgun (WGS) entry which is preliminary data.</text>
</comment>
<sequence length="106" mass="12071">MQICVNIEDEAGADNKPWYHDIKKYLEKGAYPKGVTENDKRTVRRLASSFFLSGAILYKRSADLTLLYCVDDNKAKEIMEEVHEGTFGRHANGHALACKILRVGYY</sequence>
<dbReference type="Proteomes" id="UP000257109">
    <property type="component" value="Unassembled WGS sequence"/>
</dbReference>
<evidence type="ECO:0000313" key="2">
    <source>
        <dbReference type="Proteomes" id="UP000257109"/>
    </source>
</evidence>
<proteinExistence type="predicted"/>
<gene>
    <name evidence="1" type="ORF">CR513_09266</name>
</gene>
<evidence type="ECO:0000313" key="1">
    <source>
        <dbReference type="EMBL" id="RDY06714.1"/>
    </source>
</evidence>
<name>A0A371HVI9_MUCPR</name>
<dbReference type="PANTHER" id="PTHR48475:SF1">
    <property type="entry name" value="RNASE H TYPE-1 DOMAIN-CONTAINING PROTEIN"/>
    <property type="match status" value="1"/>
</dbReference>
<dbReference type="OrthoDB" id="1741911at2759"/>
<accession>A0A371HVI9</accession>
<reference evidence="1" key="1">
    <citation type="submission" date="2018-05" db="EMBL/GenBank/DDBJ databases">
        <title>Draft genome of Mucuna pruriens seed.</title>
        <authorList>
            <person name="Nnadi N.E."/>
            <person name="Vos R."/>
            <person name="Hasami M.H."/>
            <person name="Devisetty U.K."/>
            <person name="Aguiy J.C."/>
        </authorList>
    </citation>
    <scope>NUCLEOTIDE SEQUENCE [LARGE SCALE GENOMIC DNA]</scope>
    <source>
        <strain evidence="1">JCA_2017</strain>
    </source>
</reference>
<dbReference type="AlphaFoldDB" id="A0A371HVI9"/>